<proteinExistence type="predicted"/>
<gene>
    <name evidence="6" type="ORF">BJEO58_02252</name>
</gene>
<accession>A0A2H1L705</accession>
<dbReference type="NCBIfam" id="NF008425">
    <property type="entry name" value="PRK11259.1"/>
    <property type="match status" value="1"/>
</dbReference>
<comment type="cofactor">
    <cofactor evidence="1">
        <name>FAD</name>
        <dbReference type="ChEBI" id="CHEBI:57692"/>
    </cofactor>
</comment>
<dbReference type="InterPro" id="IPR006076">
    <property type="entry name" value="FAD-dep_OxRdtase"/>
</dbReference>
<dbReference type="RefSeq" id="WP_101589586.1">
    <property type="nucleotide sequence ID" value="NZ_FXZM01000011.1"/>
</dbReference>
<dbReference type="Proteomes" id="UP000234462">
    <property type="component" value="Unassembled WGS sequence"/>
</dbReference>
<evidence type="ECO:0000313" key="6">
    <source>
        <dbReference type="EMBL" id="SMY12652.1"/>
    </source>
</evidence>
<keyword evidence="7" id="KW-1185">Reference proteome</keyword>
<dbReference type="PANTHER" id="PTHR10961">
    <property type="entry name" value="PEROXISOMAL SARCOSINE OXIDASE"/>
    <property type="match status" value="1"/>
</dbReference>
<evidence type="ECO:0000313" key="7">
    <source>
        <dbReference type="Proteomes" id="UP000234462"/>
    </source>
</evidence>
<dbReference type="GO" id="GO:0008115">
    <property type="term" value="F:sarcosine oxidase activity"/>
    <property type="evidence" value="ECO:0007669"/>
    <property type="project" value="UniProtKB-EC"/>
</dbReference>
<evidence type="ECO:0000256" key="1">
    <source>
        <dbReference type="ARBA" id="ARBA00001974"/>
    </source>
</evidence>
<dbReference type="AlphaFoldDB" id="A0A2H1L705"/>
<keyword evidence="3" id="KW-0274">FAD</keyword>
<dbReference type="PANTHER" id="PTHR10961:SF7">
    <property type="entry name" value="FAD DEPENDENT OXIDOREDUCTASE DOMAIN-CONTAINING PROTEIN"/>
    <property type="match status" value="1"/>
</dbReference>
<evidence type="ECO:0000259" key="5">
    <source>
        <dbReference type="Pfam" id="PF01266"/>
    </source>
</evidence>
<dbReference type="OrthoDB" id="9806257at2"/>
<dbReference type="InterPro" id="IPR045170">
    <property type="entry name" value="MTOX"/>
</dbReference>
<feature type="domain" description="FAD dependent oxidoreductase" evidence="5">
    <location>
        <begin position="6"/>
        <end position="355"/>
    </location>
</feature>
<dbReference type="Pfam" id="PF01266">
    <property type="entry name" value="DAO"/>
    <property type="match status" value="1"/>
</dbReference>
<name>A0A2H1L705_9MICO</name>
<sequence>MRTAAVGVIGIGTIGAMTMWQVARRGHSVIGFEQHAPGHQLGGAAGDTRWVRVASEGERYIPLVQRALPLWRELEDDSGMSLLDQCGGLYVGPPGGAFIRSVRANCERFDLPHDVLRPEEIRTRYPHLRVGDDEVGIYEADAGHVQASASVVAAARAAEAHGAVIHPYSTVTAVQPTDDGVLVTVDGEDWSFDRVVIATGAWGRVLLPDHIPHLEIERFLVSWYPTVQGSPWTRPGTPIFERQGDEYIFGSWPSTDGTSVKVGFAAPLDTLRDAADMHQGYSQKAAQVTDAYVAQWLDHVIPHSVRHAVGMDGHTPDRDFVLGFLPELPNIVVALGQAGHGFKMSPATGAAVADLLESGETHPDLDGFRPDRFTILPYLDFGG</sequence>
<dbReference type="Gene3D" id="3.30.9.10">
    <property type="entry name" value="D-Amino Acid Oxidase, subunit A, domain 2"/>
    <property type="match status" value="1"/>
</dbReference>
<evidence type="ECO:0000256" key="3">
    <source>
        <dbReference type="ARBA" id="ARBA00022827"/>
    </source>
</evidence>
<evidence type="ECO:0000256" key="2">
    <source>
        <dbReference type="ARBA" id="ARBA00022630"/>
    </source>
</evidence>
<dbReference type="SUPFAM" id="SSF51905">
    <property type="entry name" value="FAD/NAD(P)-binding domain"/>
    <property type="match status" value="1"/>
</dbReference>
<dbReference type="InterPro" id="IPR036188">
    <property type="entry name" value="FAD/NAD-bd_sf"/>
</dbReference>
<keyword evidence="2" id="KW-0285">Flavoprotein</keyword>
<organism evidence="6 7">
    <name type="scientific">Brevibacterium jeotgali</name>
    <dbReference type="NCBI Taxonomy" id="1262550"/>
    <lineage>
        <taxon>Bacteria</taxon>
        <taxon>Bacillati</taxon>
        <taxon>Actinomycetota</taxon>
        <taxon>Actinomycetes</taxon>
        <taxon>Micrococcales</taxon>
        <taxon>Brevibacteriaceae</taxon>
        <taxon>Brevibacterium</taxon>
    </lineage>
</organism>
<dbReference type="Gene3D" id="3.50.50.60">
    <property type="entry name" value="FAD/NAD(P)-binding domain"/>
    <property type="match status" value="1"/>
</dbReference>
<dbReference type="EMBL" id="FXZM01000011">
    <property type="protein sequence ID" value="SMY12652.1"/>
    <property type="molecule type" value="Genomic_DNA"/>
</dbReference>
<dbReference type="EC" id="1.5.3.1" evidence="6"/>
<protein>
    <submittedName>
        <fullName evidence="6">Sarcosine oxidase</fullName>
        <ecNumber evidence="6">1.5.3.1</ecNumber>
    </submittedName>
</protein>
<dbReference type="GO" id="GO:0050660">
    <property type="term" value="F:flavin adenine dinucleotide binding"/>
    <property type="evidence" value="ECO:0007669"/>
    <property type="project" value="InterPro"/>
</dbReference>
<keyword evidence="4 6" id="KW-0560">Oxidoreductase</keyword>
<reference evidence="7" key="1">
    <citation type="submission" date="2017-03" db="EMBL/GenBank/DDBJ databases">
        <authorList>
            <person name="Monnet C."/>
        </authorList>
    </citation>
    <scope>NUCLEOTIDE SEQUENCE [LARGE SCALE GENOMIC DNA]</scope>
    <source>
        <strain evidence="7">SJ5-8</strain>
    </source>
</reference>
<evidence type="ECO:0000256" key="4">
    <source>
        <dbReference type="ARBA" id="ARBA00023002"/>
    </source>
</evidence>